<dbReference type="AlphaFoldDB" id="A0AAV3Y2D7"/>
<dbReference type="GO" id="GO:0016853">
    <property type="term" value="F:isomerase activity"/>
    <property type="evidence" value="ECO:0007669"/>
    <property type="project" value="UniProtKB-KW"/>
</dbReference>
<comment type="caution">
    <text evidence="1">The sequence shown here is derived from an EMBL/GenBank/DDBJ whole genome shotgun (WGS) entry which is preliminary data.</text>
</comment>
<keyword evidence="1" id="KW-0413">Isomerase</keyword>
<dbReference type="EMBL" id="BLXT01000383">
    <property type="protein sequence ID" value="GFN76402.1"/>
    <property type="molecule type" value="Genomic_DNA"/>
</dbReference>
<evidence type="ECO:0000313" key="2">
    <source>
        <dbReference type="Proteomes" id="UP000735302"/>
    </source>
</evidence>
<name>A0AAV3Y2D7_9GAST</name>
<protein>
    <submittedName>
        <fullName evidence="1">Peptidyl-prolyl cis-trans isomerase fkbp4</fullName>
    </submittedName>
</protein>
<accession>A0AAV3Y2D7</accession>
<gene>
    <name evidence="1" type="ORF">PoB_000290800</name>
</gene>
<dbReference type="SUPFAM" id="SSF48452">
    <property type="entry name" value="TPR-like"/>
    <property type="match status" value="1"/>
</dbReference>
<dbReference type="InterPro" id="IPR050754">
    <property type="entry name" value="FKBP4/5/8-like"/>
</dbReference>
<reference evidence="1 2" key="1">
    <citation type="journal article" date="2021" name="Elife">
        <title>Chloroplast acquisition without the gene transfer in kleptoplastic sea slugs, Plakobranchus ocellatus.</title>
        <authorList>
            <person name="Maeda T."/>
            <person name="Takahashi S."/>
            <person name="Yoshida T."/>
            <person name="Shimamura S."/>
            <person name="Takaki Y."/>
            <person name="Nagai Y."/>
            <person name="Toyoda A."/>
            <person name="Suzuki Y."/>
            <person name="Arimoto A."/>
            <person name="Ishii H."/>
            <person name="Satoh N."/>
            <person name="Nishiyama T."/>
            <person name="Hasebe M."/>
            <person name="Maruyama T."/>
            <person name="Minagawa J."/>
            <person name="Obokata J."/>
            <person name="Shigenobu S."/>
        </authorList>
    </citation>
    <scope>NUCLEOTIDE SEQUENCE [LARGE SCALE GENOMIC DNA]</scope>
</reference>
<keyword evidence="2" id="KW-1185">Reference proteome</keyword>
<dbReference type="SMART" id="SM00028">
    <property type="entry name" value="TPR"/>
    <property type="match status" value="2"/>
</dbReference>
<dbReference type="InterPro" id="IPR011990">
    <property type="entry name" value="TPR-like_helical_dom_sf"/>
</dbReference>
<dbReference type="Proteomes" id="UP000735302">
    <property type="component" value="Unassembled WGS sequence"/>
</dbReference>
<organism evidence="1 2">
    <name type="scientific">Plakobranchus ocellatus</name>
    <dbReference type="NCBI Taxonomy" id="259542"/>
    <lineage>
        <taxon>Eukaryota</taxon>
        <taxon>Metazoa</taxon>
        <taxon>Spiralia</taxon>
        <taxon>Lophotrochozoa</taxon>
        <taxon>Mollusca</taxon>
        <taxon>Gastropoda</taxon>
        <taxon>Heterobranchia</taxon>
        <taxon>Euthyneura</taxon>
        <taxon>Panpulmonata</taxon>
        <taxon>Sacoglossa</taxon>
        <taxon>Placobranchoidea</taxon>
        <taxon>Plakobranchidae</taxon>
        <taxon>Plakobranchus</taxon>
    </lineage>
</organism>
<sequence length="311" mass="34160">MGSNGDINEGGHVCKEGQQEQTIIQSKFHGKITKTVLKHGKGFSQPCLESCCEVNILFDENSLNLLRETDSNTDLQSIESGQTFEITIGRSSGSVIMRTIETCLMSMRDGEVSKFTFDFPHNSSASKGSYGEECRNNKTHISVSTTLSLHSFSQAPPTWKLSSSEKYTLSVSHKAQGNEHFQRSDTEMAFYCYSTAVKYLICIPELSVVSETGPLCLDDSASVSLEEFKKLLCICYLNLAACQAKVSNHEGVIENCSRALTVDAGSVKGLYRRAVAYIASGRKDLARTDLLKAQKLESQNKTIASLLKSCQ</sequence>
<dbReference type="Gene3D" id="1.25.40.10">
    <property type="entry name" value="Tetratricopeptide repeat domain"/>
    <property type="match status" value="1"/>
</dbReference>
<evidence type="ECO:0000313" key="1">
    <source>
        <dbReference type="EMBL" id="GFN76402.1"/>
    </source>
</evidence>
<dbReference type="InterPro" id="IPR019734">
    <property type="entry name" value="TPR_rpt"/>
</dbReference>
<proteinExistence type="predicted"/>
<dbReference type="PANTHER" id="PTHR46512:SF10">
    <property type="entry name" value="FK506-BINDING PROTEIN-LIKE"/>
    <property type="match status" value="1"/>
</dbReference>
<dbReference type="PANTHER" id="PTHR46512">
    <property type="entry name" value="PEPTIDYLPROLYL ISOMERASE"/>
    <property type="match status" value="1"/>
</dbReference>